<proteinExistence type="predicted"/>
<dbReference type="AlphaFoldDB" id="A0A3B3D850"/>
<dbReference type="OMA" id="CDIPEKM"/>
<organism evidence="1 2">
    <name type="scientific">Oryzias melastigma</name>
    <name type="common">Marine medaka</name>
    <dbReference type="NCBI Taxonomy" id="30732"/>
    <lineage>
        <taxon>Eukaryota</taxon>
        <taxon>Metazoa</taxon>
        <taxon>Chordata</taxon>
        <taxon>Craniata</taxon>
        <taxon>Vertebrata</taxon>
        <taxon>Euteleostomi</taxon>
        <taxon>Actinopterygii</taxon>
        <taxon>Neopterygii</taxon>
        <taxon>Teleostei</taxon>
        <taxon>Neoteleostei</taxon>
        <taxon>Acanthomorphata</taxon>
        <taxon>Ovalentaria</taxon>
        <taxon>Atherinomorphae</taxon>
        <taxon>Beloniformes</taxon>
        <taxon>Adrianichthyidae</taxon>
        <taxon>Oryziinae</taxon>
        <taxon>Oryzias</taxon>
    </lineage>
</organism>
<dbReference type="GeneTree" id="ENSGT00940000163873"/>
<keyword evidence="2" id="KW-1185">Reference proteome</keyword>
<reference evidence="1" key="1">
    <citation type="submission" date="2025-08" db="UniProtKB">
        <authorList>
            <consortium name="Ensembl"/>
        </authorList>
    </citation>
    <scope>IDENTIFICATION</scope>
</reference>
<dbReference type="PaxDb" id="30732-ENSOMEP00000026278"/>
<accession>A0A3B3D850</accession>
<dbReference type="Ensembl" id="ENSOMET00000004967.1">
    <property type="protein sequence ID" value="ENSOMEP00000026278.1"/>
    <property type="gene ID" value="ENSOMEG00000008009.1"/>
</dbReference>
<reference evidence="1" key="2">
    <citation type="submission" date="2025-09" db="UniProtKB">
        <authorList>
            <consortium name="Ensembl"/>
        </authorList>
    </citation>
    <scope>IDENTIFICATION</scope>
</reference>
<protein>
    <submittedName>
        <fullName evidence="1">Uncharacterized protein</fullName>
    </submittedName>
</protein>
<evidence type="ECO:0000313" key="1">
    <source>
        <dbReference type="Ensembl" id="ENSOMEP00000026278.1"/>
    </source>
</evidence>
<sequence>MIPPLNAAVPTMPGGLSGYEGMGSGVQNCLYLCHRSIPSLTEDEAREALESFVSDNCCYGSDPVKEGVITNMEPCNTFRYRLETFTEYRSSEQARKPHEGEVADFYTQPAPQPWEVQATPTKFFTDEKKEIRVPFTSTVQVVKLTSFKLHQRAVQYLLTHSFIPPVRRGGCGQSCDHLPVHRCGSCSGTGQKKCELCDGKCRLLSYIKLKVEWTNHVDNLVVQDQSGLKSDCLQSVSGKELFKNSGFMAYPLLGFPNPAISDASERLTREHQSKYAQNSRILQQRQTVELIPVTKVNYKWKDHAYSFIVYGSERKVQADDYPDSCVCCVIL</sequence>
<name>A0A3B3D850_ORYME</name>
<dbReference type="Proteomes" id="UP000261560">
    <property type="component" value="Unplaced"/>
</dbReference>
<evidence type="ECO:0000313" key="2">
    <source>
        <dbReference type="Proteomes" id="UP000261560"/>
    </source>
</evidence>